<proteinExistence type="predicted"/>
<reference evidence="8 9" key="1">
    <citation type="journal article" date="2017" name="Mycologia">
        <title>Bifiguratus adelaidae, gen. et sp. nov., a new member of Mucoromycotina in endophytic and soil-dwelling habitats.</title>
        <authorList>
            <person name="Torres-Cruz T.J."/>
            <person name="Billingsley Tobias T.L."/>
            <person name="Almatruk M."/>
            <person name="Hesse C."/>
            <person name="Kuske C.R."/>
            <person name="Desiro A."/>
            <person name="Benucci G.M."/>
            <person name="Bonito G."/>
            <person name="Stajich J.E."/>
            <person name="Dunlap C."/>
            <person name="Arnold A.E."/>
            <person name="Porras-Alfaro A."/>
        </authorList>
    </citation>
    <scope>NUCLEOTIDE SEQUENCE [LARGE SCALE GENOMIC DNA]</scope>
    <source>
        <strain evidence="8 9">AZ0501</strain>
    </source>
</reference>
<feature type="compositionally biased region" description="Acidic residues" evidence="6">
    <location>
        <begin position="894"/>
        <end position="904"/>
    </location>
</feature>
<keyword evidence="3 7" id="KW-0812">Transmembrane</keyword>
<evidence type="ECO:0000313" key="9">
    <source>
        <dbReference type="Proteomes" id="UP000242875"/>
    </source>
</evidence>
<name>A0A261XSY5_9FUNG</name>
<feature type="transmembrane region" description="Helical" evidence="7">
    <location>
        <begin position="697"/>
        <end position="718"/>
    </location>
</feature>
<comment type="subcellular location">
    <subcellularLocation>
        <location evidence="1">Membrane</location>
        <topology evidence="1">Multi-pass membrane protein</topology>
    </subcellularLocation>
</comment>
<gene>
    <name evidence="8" type="ORF">BZG36_05390</name>
</gene>
<feature type="region of interest" description="Disordered" evidence="6">
    <location>
        <begin position="860"/>
        <end position="924"/>
    </location>
</feature>
<evidence type="ECO:0000256" key="5">
    <source>
        <dbReference type="ARBA" id="ARBA00023136"/>
    </source>
</evidence>
<evidence type="ECO:0000256" key="2">
    <source>
        <dbReference type="ARBA" id="ARBA00022448"/>
    </source>
</evidence>
<dbReference type="PANTHER" id="PTHR19432:SF35">
    <property type="entry name" value="SOLUTE CARRIER FAMILY 45 MEMBER 3 ISOFORM X1"/>
    <property type="match status" value="1"/>
</dbReference>
<dbReference type="InterPro" id="IPR036322">
    <property type="entry name" value="WD40_repeat_dom_sf"/>
</dbReference>
<dbReference type="Pfam" id="PF13347">
    <property type="entry name" value="MFS_2"/>
    <property type="match status" value="1"/>
</dbReference>
<dbReference type="SUPFAM" id="SSF103473">
    <property type="entry name" value="MFS general substrate transporter"/>
    <property type="match status" value="1"/>
</dbReference>
<evidence type="ECO:0000256" key="6">
    <source>
        <dbReference type="SAM" id="MobiDB-lite"/>
    </source>
</evidence>
<evidence type="ECO:0000256" key="7">
    <source>
        <dbReference type="SAM" id="Phobius"/>
    </source>
</evidence>
<dbReference type="SUPFAM" id="SSF50978">
    <property type="entry name" value="WD40 repeat-like"/>
    <property type="match status" value="1"/>
</dbReference>
<feature type="transmembrane region" description="Helical" evidence="7">
    <location>
        <begin position="443"/>
        <end position="464"/>
    </location>
</feature>
<organism evidence="8 9">
    <name type="scientific">Bifiguratus adelaidae</name>
    <dbReference type="NCBI Taxonomy" id="1938954"/>
    <lineage>
        <taxon>Eukaryota</taxon>
        <taxon>Fungi</taxon>
        <taxon>Fungi incertae sedis</taxon>
        <taxon>Mucoromycota</taxon>
        <taxon>Mucoromycotina</taxon>
        <taxon>Endogonomycetes</taxon>
        <taxon>Endogonales</taxon>
        <taxon>Endogonales incertae sedis</taxon>
        <taxon>Bifiguratus</taxon>
    </lineage>
</organism>
<feature type="transmembrane region" description="Helical" evidence="7">
    <location>
        <begin position="476"/>
        <end position="494"/>
    </location>
</feature>
<dbReference type="PANTHER" id="PTHR19432">
    <property type="entry name" value="SUGAR TRANSPORTER"/>
    <property type="match status" value="1"/>
</dbReference>
<feature type="transmembrane region" description="Helical" evidence="7">
    <location>
        <begin position="592"/>
        <end position="617"/>
    </location>
</feature>
<protein>
    <recommendedName>
        <fullName evidence="10">Major facilitator superfamily (MFS) profile domain-containing protein</fullName>
    </recommendedName>
</protein>
<accession>A0A261XSY5</accession>
<dbReference type="Proteomes" id="UP000242875">
    <property type="component" value="Unassembled WGS sequence"/>
</dbReference>
<dbReference type="Gene3D" id="2.130.10.10">
    <property type="entry name" value="YVTN repeat-like/Quinoprotein amine dehydrogenase"/>
    <property type="match status" value="1"/>
</dbReference>
<dbReference type="AlphaFoldDB" id="A0A261XSY5"/>
<evidence type="ECO:0000313" key="8">
    <source>
        <dbReference type="EMBL" id="OZJ01470.1"/>
    </source>
</evidence>
<evidence type="ECO:0000256" key="1">
    <source>
        <dbReference type="ARBA" id="ARBA00004141"/>
    </source>
</evidence>
<sequence>MEEDHDEWFSEVHFSRFGTGRSNIYSLSRFESEIGAGVPCSDEFPSAIRSGAYEGELTDERQGTRQHVVIASSGELAALVSARGYWNQLLIPFIPTKTEDMISTHVYSHHGALHVVVASHASEQGRDEGFSLRVCTCYPKDCLENTLFGINDHIHHLHIPYAPMQIWTSSITRDNIEDVGILVSGRDGRVHLYYLASNGIRELDAGDHFPIFGHLAEHKESVLCIARKQYEGNDLIAIGTNSGNIHLALYREGNELWSEEHKLFSPISSMTFFQTTTRRDAKAPLIAPNLLVTCAVEQAIVFHAVNTNAFSQHLTLPESERHDSVLTAHIMDVDWDGDQEILLGTYGRQVLIYKRASTQQPLYYILWQRSFAYPIYGIISLDLNLDGLDELVVVTMYGIHILQPIKMFFLTVCLTGLQFTWSVEMAYGTPYLLSLGLSKSLMSLVWIAGPLSGLVMQPVVGALSDKCHSPLGRRKPFIITGTCIVVVVLLAIGWTREIADLFTGGRADKTITYQRAAIAIAVLSIYLLDFAINTVQASIRALIVDSLPPSQQESGNAWAGRLVGFGSVLGYLMGYIDLVSAFAFIGDTQLKVLVVLASLVFIITVAITCTTVTERILIKDVSAKKTKTNPFNAIKEILRHIRHLPGPIRRLCLVQFFAWMGWFPFMFYSTTWIAEIYTENNLSDSPDLVGQATRAGSYAFLVNSLVSLSASVLLPILVTPSSNDAPGHFRDDKPTFVIRGQEIHLEKILRIPGLTLPRAWTASHFLFFAIMLCTWLASSVETASFLVSVIGVSWAVTMWAPFSLIGEHISSSGENAESGRIGMNLNATMSRLNVVPGAMNIEGGGIYQLVETQEEEGRRGIELNDGYNVDEQDLEDGKGNGAHGHGDKSPTADLSDEGEEDDETLGMQTSSKSTQEPYEAASAG</sequence>
<feature type="transmembrane region" description="Helical" evidence="7">
    <location>
        <begin position="562"/>
        <end position="586"/>
    </location>
</feature>
<evidence type="ECO:0000256" key="4">
    <source>
        <dbReference type="ARBA" id="ARBA00022989"/>
    </source>
</evidence>
<dbReference type="InterPro" id="IPR015943">
    <property type="entry name" value="WD40/YVTN_repeat-like_dom_sf"/>
</dbReference>
<keyword evidence="4 7" id="KW-1133">Transmembrane helix</keyword>
<keyword evidence="2" id="KW-0813">Transport</keyword>
<dbReference type="InterPro" id="IPR036259">
    <property type="entry name" value="MFS_trans_sf"/>
</dbReference>
<feature type="transmembrane region" description="Helical" evidence="7">
    <location>
        <begin position="783"/>
        <end position="802"/>
    </location>
</feature>
<evidence type="ECO:0008006" key="10">
    <source>
        <dbReference type="Google" id="ProtNLM"/>
    </source>
</evidence>
<evidence type="ECO:0000256" key="3">
    <source>
        <dbReference type="ARBA" id="ARBA00022692"/>
    </source>
</evidence>
<dbReference type="GO" id="GO:0005886">
    <property type="term" value="C:plasma membrane"/>
    <property type="evidence" value="ECO:0007669"/>
    <property type="project" value="TreeGrafter"/>
</dbReference>
<feature type="transmembrane region" description="Helical" evidence="7">
    <location>
        <begin position="651"/>
        <end position="677"/>
    </location>
</feature>
<keyword evidence="5 7" id="KW-0472">Membrane</keyword>
<dbReference type="OrthoDB" id="28755at2759"/>
<dbReference type="EMBL" id="MVBO01000347">
    <property type="protein sequence ID" value="OZJ01470.1"/>
    <property type="molecule type" value="Genomic_DNA"/>
</dbReference>
<feature type="transmembrane region" description="Helical" evidence="7">
    <location>
        <begin position="759"/>
        <end position="777"/>
    </location>
</feature>
<keyword evidence="9" id="KW-1185">Reference proteome</keyword>
<feature type="compositionally biased region" description="Polar residues" evidence="6">
    <location>
        <begin position="906"/>
        <end position="916"/>
    </location>
</feature>
<dbReference type="GO" id="GO:0008506">
    <property type="term" value="F:sucrose:proton symporter activity"/>
    <property type="evidence" value="ECO:0007669"/>
    <property type="project" value="TreeGrafter"/>
</dbReference>
<feature type="non-terminal residue" evidence="8">
    <location>
        <position position="924"/>
    </location>
</feature>
<comment type="caution">
    <text evidence="8">The sequence shown here is derived from an EMBL/GenBank/DDBJ whole genome shotgun (WGS) entry which is preliminary data.</text>
</comment>
<dbReference type="Gene3D" id="1.20.1250.20">
    <property type="entry name" value="MFS general substrate transporter like domains"/>
    <property type="match status" value="1"/>
</dbReference>
<feature type="transmembrane region" description="Helical" evidence="7">
    <location>
        <begin position="514"/>
        <end position="532"/>
    </location>
</feature>